<evidence type="ECO:0000256" key="8">
    <source>
        <dbReference type="ARBA" id="ARBA00022695"/>
    </source>
</evidence>
<feature type="domain" description="YrdC-like" evidence="15">
    <location>
        <begin position="21"/>
        <end position="207"/>
    </location>
</feature>
<dbReference type="Proteomes" id="UP000075806">
    <property type="component" value="Unassembled WGS sequence"/>
</dbReference>
<dbReference type="EC" id="2.7.7.87" evidence="3 13"/>
<name>A0A162DD20_9BACI</name>
<protein>
    <recommendedName>
        <fullName evidence="4 13">Threonylcarbamoyl-AMP synthase</fullName>
        <shortName evidence="13">TC-AMP synthase</shortName>
        <ecNumber evidence="3 13">2.7.7.87</ecNumber>
    </recommendedName>
    <alternativeName>
        <fullName evidence="11 13">L-threonylcarbamoyladenylate synthase</fullName>
    </alternativeName>
</protein>
<keyword evidence="10 13" id="KW-0067">ATP-binding</keyword>
<keyword evidence="5 13" id="KW-0963">Cytoplasm</keyword>
<dbReference type="PANTHER" id="PTHR17490:SF16">
    <property type="entry name" value="THREONYLCARBAMOYL-AMP SYNTHASE"/>
    <property type="match status" value="1"/>
</dbReference>
<dbReference type="GO" id="GO:0000049">
    <property type="term" value="F:tRNA binding"/>
    <property type="evidence" value="ECO:0007669"/>
    <property type="project" value="TreeGrafter"/>
</dbReference>
<dbReference type="InterPro" id="IPR017945">
    <property type="entry name" value="DHBP_synth_RibB-like_a/b_dom"/>
</dbReference>
<dbReference type="InterPro" id="IPR006070">
    <property type="entry name" value="Sua5-like_dom"/>
</dbReference>
<evidence type="ECO:0000256" key="11">
    <source>
        <dbReference type="ARBA" id="ARBA00029774"/>
    </source>
</evidence>
<dbReference type="GO" id="GO:0061710">
    <property type="term" value="F:L-threonylcarbamoyladenylate synthase"/>
    <property type="evidence" value="ECO:0007669"/>
    <property type="project" value="UniProtKB-EC"/>
</dbReference>
<evidence type="ECO:0000313" key="16">
    <source>
        <dbReference type="EMBL" id="KYG29235.1"/>
    </source>
</evidence>
<sequence length="346" mass="37825">MNEKETKRWHLDNDSQNLQNHPSIIESAKLLRQGEVIAFPTETVYGLGANALDPIAIEQIFKAKGRPSDNPLIVHIANRDQLEELVQGISPVAERLIDAFWPGPLTLIFDKKGVVANNVTAGLNSVAIRMPNHSVALSLLLAADLPLAAPSANLSGKPSPTNAEHVWQDLKGKISGVLDGGATGLGLESTVLDLTTSVPTLYRPGGITQEEIESVIGPIHLDPALKVEKEKPKSPGMKYTHYAPSADLFLVRNRQDIPYHIEKAQKEGRRVGVLTVDEHSHDYGADVVISCGTNQNLKTVAQQLYGTLRRFDQEEVDVIFSETFLEEGLGKAIMNRLDKAAAKRYL</sequence>
<evidence type="ECO:0000256" key="5">
    <source>
        <dbReference type="ARBA" id="ARBA00022490"/>
    </source>
</evidence>
<proteinExistence type="inferred from homology"/>
<dbReference type="GO" id="GO:0003725">
    <property type="term" value="F:double-stranded RNA binding"/>
    <property type="evidence" value="ECO:0007669"/>
    <property type="project" value="UniProtKB-UniRule"/>
</dbReference>
<evidence type="ECO:0000256" key="1">
    <source>
        <dbReference type="ARBA" id="ARBA00004496"/>
    </source>
</evidence>
<feature type="binding site" evidence="14">
    <location>
        <position position="242"/>
    </location>
    <ligand>
        <name>ATP</name>
        <dbReference type="ChEBI" id="CHEBI:30616"/>
    </ligand>
</feature>
<dbReference type="InterPro" id="IPR010923">
    <property type="entry name" value="T(6)A37_SUA5"/>
</dbReference>
<evidence type="ECO:0000256" key="2">
    <source>
        <dbReference type="ARBA" id="ARBA00007663"/>
    </source>
</evidence>
<dbReference type="PROSITE" id="PS51163">
    <property type="entry name" value="YRDC"/>
    <property type="match status" value="1"/>
</dbReference>
<dbReference type="EMBL" id="LTAO01000023">
    <property type="protein sequence ID" value="KYG29235.1"/>
    <property type="molecule type" value="Genomic_DNA"/>
</dbReference>
<dbReference type="Gene3D" id="3.40.50.11030">
    <property type="entry name" value="Threonylcarbamoyl-AMP synthase, C-terminal domain"/>
    <property type="match status" value="1"/>
</dbReference>
<dbReference type="STRING" id="519424.AZF04_06840"/>
<dbReference type="OrthoDB" id="9814580at2"/>
<evidence type="ECO:0000256" key="3">
    <source>
        <dbReference type="ARBA" id="ARBA00012584"/>
    </source>
</evidence>
<feature type="binding site" evidence="14">
    <location>
        <position position="75"/>
    </location>
    <ligand>
        <name>L-threonine</name>
        <dbReference type="ChEBI" id="CHEBI:57926"/>
    </ligand>
</feature>
<dbReference type="RefSeq" id="WP_061949056.1">
    <property type="nucleotide sequence ID" value="NZ_LTAO01000023.1"/>
</dbReference>
<dbReference type="FunFam" id="3.40.50.11030:FF:000001">
    <property type="entry name" value="Threonylcarbamoyl-AMP synthase"/>
    <property type="match status" value="1"/>
</dbReference>
<evidence type="ECO:0000256" key="4">
    <source>
        <dbReference type="ARBA" id="ARBA00015492"/>
    </source>
</evidence>
<feature type="binding site" evidence="14">
    <location>
        <position position="151"/>
    </location>
    <ligand>
        <name>ATP</name>
        <dbReference type="ChEBI" id="CHEBI:30616"/>
    </ligand>
</feature>
<dbReference type="PANTHER" id="PTHR17490">
    <property type="entry name" value="SUA5"/>
    <property type="match status" value="1"/>
</dbReference>
<evidence type="ECO:0000256" key="13">
    <source>
        <dbReference type="PIRNR" id="PIRNR004930"/>
    </source>
</evidence>
<dbReference type="GO" id="GO:0008033">
    <property type="term" value="P:tRNA processing"/>
    <property type="evidence" value="ECO:0007669"/>
    <property type="project" value="UniProtKB-KW"/>
</dbReference>
<keyword evidence="6 13" id="KW-0808">Transferase</keyword>
<dbReference type="Gene3D" id="3.90.870.10">
    <property type="entry name" value="DHBP synthase"/>
    <property type="match status" value="1"/>
</dbReference>
<dbReference type="NCBIfam" id="TIGR00057">
    <property type="entry name" value="L-threonylcarbamoyladenylate synthase"/>
    <property type="match status" value="1"/>
</dbReference>
<feature type="binding site" evidence="14">
    <location>
        <position position="129"/>
    </location>
    <ligand>
        <name>L-threonine</name>
        <dbReference type="ChEBI" id="CHEBI:57926"/>
    </ligand>
</feature>
<feature type="binding site" evidence="14">
    <location>
        <position position="70"/>
    </location>
    <ligand>
        <name>ATP</name>
        <dbReference type="ChEBI" id="CHEBI:30616"/>
    </ligand>
</feature>
<evidence type="ECO:0000256" key="6">
    <source>
        <dbReference type="ARBA" id="ARBA00022679"/>
    </source>
</evidence>
<feature type="binding site" evidence="14">
    <location>
        <position position="203"/>
    </location>
    <ligand>
        <name>ATP</name>
        <dbReference type="ChEBI" id="CHEBI:30616"/>
    </ligand>
</feature>
<keyword evidence="9 13" id="KW-0547">Nucleotide-binding</keyword>
<dbReference type="FunFam" id="3.90.870.10:FF:000008">
    <property type="entry name" value="Threonylcarbamoyl-AMP synthase"/>
    <property type="match status" value="1"/>
</dbReference>
<keyword evidence="8 13" id="KW-0548">Nucleotidyltransferase</keyword>
<gene>
    <name evidence="16" type="ORF">AZF04_06840</name>
</gene>
<comment type="caution">
    <text evidence="16">The sequence shown here is derived from an EMBL/GenBank/DDBJ whole genome shotgun (WGS) entry which is preliminary data.</text>
</comment>
<feature type="binding site" evidence="14">
    <location>
        <position position="149"/>
    </location>
    <ligand>
        <name>L-threonine</name>
        <dbReference type="ChEBI" id="CHEBI:57926"/>
    </ligand>
</feature>
<evidence type="ECO:0000313" key="17">
    <source>
        <dbReference type="Proteomes" id="UP000075806"/>
    </source>
</evidence>
<dbReference type="AlphaFoldDB" id="A0A162DD20"/>
<dbReference type="GO" id="GO:0005524">
    <property type="term" value="F:ATP binding"/>
    <property type="evidence" value="ECO:0007669"/>
    <property type="project" value="UniProtKB-UniRule"/>
</dbReference>
<evidence type="ECO:0000256" key="14">
    <source>
        <dbReference type="PIRSR" id="PIRSR004930-1"/>
    </source>
</evidence>
<organism evidence="16 17">
    <name type="scientific">Alkalihalobacillus trypoxylicola</name>
    <dbReference type="NCBI Taxonomy" id="519424"/>
    <lineage>
        <taxon>Bacteria</taxon>
        <taxon>Bacillati</taxon>
        <taxon>Bacillota</taxon>
        <taxon>Bacilli</taxon>
        <taxon>Bacillales</taxon>
        <taxon>Bacillaceae</taxon>
        <taxon>Alkalihalobacillus</taxon>
    </lineage>
</organism>
<dbReference type="InterPro" id="IPR038385">
    <property type="entry name" value="Sua5/YwlC_C"/>
</dbReference>
<dbReference type="SUPFAM" id="SSF55821">
    <property type="entry name" value="YrdC/RibB"/>
    <property type="match status" value="1"/>
</dbReference>
<dbReference type="GO" id="GO:0005737">
    <property type="term" value="C:cytoplasm"/>
    <property type="evidence" value="ECO:0007669"/>
    <property type="project" value="UniProtKB-SubCell"/>
</dbReference>
<feature type="binding site" evidence="14">
    <location>
        <position position="159"/>
    </location>
    <ligand>
        <name>ATP</name>
        <dbReference type="ChEBI" id="CHEBI:30616"/>
    </ligand>
</feature>
<comment type="catalytic activity">
    <reaction evidence="12 13">
        <text>L-threonine + hydrogencarbonate + ATP = L-threonylcarbamoyladenylate + diphosphate + H2O</text>
        <dbReference type="Rhea" id="RHEA:36407"/>
        <dbReference type="ChEBI" id="CHEBI:15377"/>
        <dbReference type="ChEBI" id="CHEBI:17544"/>
        <dbReference type="ChEBI" id="CHEBI:30616"/>
        <dbReference type="ChEBI" id="CHEBI:33019"/>
        <dbReference type="ChEBI" id="CHEBI:57926"/>
        <dbReference type="ChEBI" id="CHEBI:73682"/>
        <dbReference type="EC" id="2.7.7.87"/>
    </reaction>
</comment>
<evidence type="ECO:0000256" key="12">
    <source>
        <dbReference type="ARBA" id="ARBA00048366"/>
    </source>
</evidence>
<reference evidence="16" key="1">
    <citation type="submission" date="2016-02" db="EMBL/GenBank/DDBJ databases">
        <title>Genome sequence of Bacillus trypoxylicola KCTC 13244(T).</title>
        <authorList>
            <person name="Jeong H."/>
            <person name="Park S.-H."/>
            <person name="Choi S.-K."/>
        </authorList>
    </citation>
    <scope>NUCLEOTIDE SEQUENCE [LARGE SCALE GENOMIC DNA]</scope>
    <source>
        <strain evidence="16">KCTC 13244</strain>
    </source>
</reference>
<feature type="binding site" evidence="14">
    <location>
        <position position="43"/>
    </location>
    <ligand>
        <name>L-threonine</name>
        <dbReference type="ChEBI" id="CHEBI:57926"/>
    </ligand>
</feature>
<feature type="binding site" evidence="14">
    <location>
        <position position="66"/>
    </location>
    <ligand>
        <name>ATP</name>
        <dbReference type="ChEBI" id="CHEBI:30616"/>
    </ligand>
</feature>
<dbReference type="Pfam" id="PF03481">
    <property type="entry name" value="Sua5_C"/>
    <property type="match status" value="1"/>
</dbReference>
<dbReference type="GO" id="GO:0006450">
    <property type="term" value="P:regulation of translational fidelity"/>
    <property type="evidence" value="ECO:0007669"/>
    <property type="project" value="TreeGrafter"/>
</dbReference>
<comment type="function">
    <text evidence="13">Required for the formation of a threonylcarbamoyl group on adenosine at position 37 (t(6)A37) in tRNAs that read codons beginning with adenine.</text>
</comment>
<dbReference type="PIRSF" id="PIRSF004930">
    <property type="entry name" value="Tln_factor_SUA5"/>
    <property type="match status" value="1"/>
</dbReference>
<dbReference type="InterPro" id="IPR050156">
    <property type="entry name" value="TC-AMP_synthase_SUA5"/>
</dbReference>
<evidence type="ECO:0000259" key="15">
    <source>
        <dbReference type="PROSITE" id="PS51163"/>
    </source>
</evidence>
<comment type="subcellular location">
    <subcellularLocation>
        <location evidence="1 13">Cytoplasm</location>
    </subcellularLocation>
</comment>
<keyword evidence="7 13" id="KW-0819">tRNA processing</keyword>
<comment type="similarity">
    <text evidence="2 13">Belongs to the SUA5 family.</text>
</comment>
<dbReference type="Pfam" id="PF01300">
    <property type="entry name" value="Sua5_yciO_yrdC"/>
    <property type="match status" value="1"/>
</dbReference>
<evidence type="ECO:0000256" key="7">
    <source>
        <dbReference type="ARBA" id="ARBA00022694"/>
    </source>
</evidence>
<feature type="binding site" evidence="14">
    <location>
        <position position="189"/>
    </location>
    <ligand>
        <name>L-threonine</name>
        <dbReference type="ChEBI" id="CHEBI:57926"/>
    </ligand>
</feature>
<evidence type="ECO:0000256" key="9">
    <source>
        <dbReference type="ARBA" id="ARBA00022741"/>
    </source>
</evidence>
<keyword evidence="17" id="KW-1185">Reference proteome</keyword>
<accession>A0A162DD20</accession>
<dbReference type="InterPro" id="IPR005145">
    <property type="entry name" value="Sua5_C"/>
</dbReference>
<evidence type="ECO:0000256" key="10">
    <source>
        <dbReference type="ARBA" id="ARBA00022840"/>
    </source>
</evidence>